<name>A0A660SBE9_UNCT6</name>
<sequence length="322" mass="37553">MDINLKLNDFKKIFDKSKVGVYIYTKEEGVIYVNKSILSILDLKREDFTGYNFLRYLEDEKKAEIIKYANLAFAGYEKDIPYPIEVKFNNHKKEKEIRFYPEVMVLDNNKKCIVGFTVDITGENEIKKSDKSLNSNREVLNLLENFNNILTGILGYTSLLKLREQREEDREIVKHIYDTTIEASKLISSFIPYRNELPEKSNNFLIADEDSISVTVLKKILKEQGYSVTILNGKNINDEIIEYPNNIRGVFIDIYIPGINTFGFISDILNKKNNSDVVLMAHERELKEVQDILDIHDVFFLQKPIIKQKVLELLKLMERSET</sequence>
<dbReference type="InterPro" id="IPR000014">
    <property type="entry name" value="PAS"/>
</dbReference>
<gene>
    <name evidence="4" type="ORF">DRP44_02420</name>
</gene>
<dbReference type="InterPro" id="IPR035965">
    <property type="entry name" value="PAS-like_dom_sf"/>
</dbReference>
<dbReference type="EMBL" id="QNBC01000020">
    <property type="protein sequence ID" value="RKX67399.1"/>
    <property type="molecule type" value="Genomic_DNA"/>
</dbReference>
<dbReference type="Pfam" id="PF00072">
    <property type="entry name" value="Response_reg"/>
    <property type="match status" value="1"/>
</dbReference>
<evidence type="ECO:0000256" key="1">
    <source>
        <dbReference type="PROSITE-ProRule" id="PRU00169"/>
    </source>
</evidence>
<accession>A0A660SBE9</accession>
<protein>
    <submittedName>
        <fullName evidence="4">Uncharacterized protein</fullName>
    </submittedName>
</protein>
<dbReference type="InterPro" id="IPR003661">
    <property type="entry name" value="HisK_dim/P_dom"/>
</dbReference>
<organism evidence="4 5">
    <name type="scientific">candidate division TA06 bacterium</name>
    <dbReference type="NCBI Taxonomy" id="2250710"/>
    <lineage>
        <taxon>Bacteria</taxon>
        <taxon>Bacteria division TA06</taxon>
    </lineage>
</organism>
<dbReference type="InterPro" id="IPR001789">
    <property type="entry name" value="Sig_transdc_resp-reg_receiver"/>
</dbReference>
<dbReference type="InterPro" id="IPR011006">
    <property type="entry name" value="CheY-like_superfamily"/>
</dbReference>
<comment type="caution">
    <text evidence="4">The sequence shown here is derived from an EMBL/GenBank/DDBJ whole genome shotgun (WGS) entry which is preliminary data.</text>
</comment>
<proteinExistence type="predicted"/>
<dbReference type="PROSITE" id="PS50110">
    <property type="entry name" value="RESPONSE_REGULATORY"/>
    <property type="match status" value="1"/>
</dbReference>
<dbReference type="AlphaFoldDB" id="A0A660SBE9"/>
<dbReference type="Proteomes" id="UP000282321">
    <property type="component" value="Unassembled WGS sequence"/>
</dbReference>
<dbReference type="SUPFAM" id="SSF52172">
    <property type="entry name" value="CheY-like"/>
    <property type="match status" value="1"/>
</dbReference>
<feature type="domain" description="PAS" evidence="3">
    <location>
        <begin position="6"/>
        <end position="76"/>
    </location>
</feature>
<dbReference type="NCBIfam" id="TIGR00229">
    <property type="entry name" value="sensory_box"/>
    <property type="match status" value="1"/>
</dbReference>
<dbReference type="Gene3D" id="3.40.50.2300">
    <property type="match status" value="1"/>
</dbReference>
<feature type="domain" description="Response regulatory" evidence="2">
    <location>
        <begin position="203"/>
        <end position="318"/>
    </location>
</feature>
<dbReference type="GO" id="GO:0000155">
    <property type="term" value="F:phosphorelay sensor kinase activity"/>
    <property type="evidence" value="ECO:0007669"/>
    <property type="project" value="InterPro"/>
</dbReference>
<dbReference type="PROSITE" id="PS50112">
    <property type="entry name" value="PAS"/>
    <property type="match status" value="1"/>
</dbReference>
<evidence type="ECO:0000313" key="5">
    <source>
        <dbReference type="Proteomes" id="UP000282321"/>
    </source>
</evidence>
<evidence type="ECO:0000259" key="2">
    <source>
        <dbReference type="PROSITE" id="PS50110"/>
    </source>
</evidence>
<dbReference type="Gene3D" id="3.30.450.20">
    <property type="entry name" value="PAS domain"/>
    <property type="match status" value="1"/>
</dbReference>
<evidence type="ECO:0000313" key="4">
    <source>
        <dbReference type="EMBL" id="RKX67399.1"/>
    </source>
</evidence>
<dbReference type="CDD" id="cd00082">
    <property type="entry name" value="HisKA"/>
    <property type="match status" value="1"/>
</dbReference>
<evidence type="ECO:0000259" key="3">
    <source>
        <dbReference type="PROSITE" id="PS50112"/>
    </source>
</evidence>
<reference evidence="4 5" key="1">
    <citation type="submission" date="2018-06" db="EMBL/GenBank/DDBJ databases">
        <title>Extensive metabolic versatility and redundancy in microbially diverse, dynamic hydrothermal sediments.</title>
        <authorList>
            <person name="Dombrowski N."/>
            <person name="Teske A."/>
            <person name="Baker B.J."/>
        </authorList>
    </citation>
    <scope>NUCLEOTIDE SEQUENCE [LARGE SCALE GENOMIC DNA]</scope>
    <source>
        <strain evidence="4">B35_G9</strain>
    </source>
</reference>
<dbReference type="SUPFAM" id="SSF55785">
    <property type="entry name" value="PYP-like sensor domain (PAS domain)"/>
    <property type="match status" value="1"/>
</dbReference>
<keyword evidence="1" id="KW-0597">Phosphoprotein</keyword>
<feature type="modified residue" description="4-aspartylphosphate" evidence="1">
    <location>
        <position position="253"/>
    </location>
</feature>